<proteinExistence type="predicted"/>
<protein>
    <submittedName>
        <fullName evidence="2">Uncharacterized protein</fullName>
    </submittedName>
</protein>
<dbReference type="EMBL" id="QMGS01000060">
    <property type="protein sequence ID" value="RMW85663.1"/>
    <property type="molecule type" value="Genomic_DNA"/>
</dbReference>
<accession>A0ABX9VVD6</accession>
<keyword evidence="3" id="KW-1185">Reference proteome</keyword>
<keyword evidence="1" id="KW-0472">Membrane</keyword>
<keyword evidence="1" id="KW-1133">Transmembrane helix</keyword>
<organism evidence="2 3">
    <name type="scientific">Aggregatibacter aphrophilus</name>
    <name type="common">Haemophilus aphrophilus</name>
    <dbReference type="NCBI Taxonomy" id="732"/>
    <lineage>
        <taxon>Bacteria</taxon>
        <taxon>Pseudomonadati</taxon>
        <taxon>Pseudomonadota</taxon>
        <taxon>Gammaproteobacteria</taxon>
        <taxon>Pasteurellales</taxon>
        <taxon>Pasteurellaceae</taxon>
        <taxon>Aggregatibacter</taxon>
    </lineage>
</organism>
<evidence type="ECO:0000313" key="3">
    <source>
        <dbReference type="Proteomes" id="UP000274211"/>
    </source>
</evidence>
<gene>
    <name evidence="2" type="ORF">DOL88_06250</name>
</gene>
<dbReference type="Proteomes" id="UP000274211">
    <property type="component" value="Unassembled WGS sequence"/>
</dbReference>
<evidence type="ECO:0000313" key="2">
    <source>
        <dbReference type="EMBL" id="RMW85663.1"/>
    </source>
</evidence>
<comment type="caution">
    <text evidence="2">The sequence shown here is derived from an EMBL/GenBank/DDBJ whole genome shotgun (WGS) entry which is preliminary data.</text>
</comment>
<sequence length="112" mass="12751">MKRALSCGNTRQEMCAINALLIIFNSRKKHLKNPPHFPFSHAPLLAQTSFACAFACALISTNIYFQHKRGRLRYHIKILTDSARLLTRACPLNLYKARVSGDARYQCTLDNI</sequence>
<reference evidence="2 3" key="1">
    <citation type="journal article" date="2019" name="J. Oral Microbiol.">
        <title>Role of OmpA1 and OmpA2 in Aggregatibacter actinomycetemcomitans and Aggregatibacter aphrophilus serum resistance.</title>
        <authorList>
            <person name="Lindholm M."/>
            <person name="Min Aung K."/>
            <person name="Nyunt Wai S."/>
            <person name="Oscarsson J."/>
        </authorList>
    </citation>
    <scope>NUCLEOTIDE SEQUENCE [LARGE SCALE GENOMIC DNA]</scope>
    <source>
        <strain evidence="2 3">HK83</strain>
    </source>
</reference>
<evidence type="ECO:0000256" key="1">
    <source>
        <dbReference type="SAM" id="Phobius"/>
    </source>
</evidence>
<feature type="transmembrane region" description="Helical" evidence="1">
    <location>
        <begin position="44"/>
        <end position="65"/>
    </location>
</feature>
<keyword evidence="1" id="KW-0812">Transmembrane</keyword>
<name>A0ABX9VVD6_AGGAP</name>